<comment type="caution">
    <text evidence="1">The sequence shown here is derived from an EMBL/GenBank/DDBJ whole genome shotgun (WGS) entry which is preliminary data.</text>
</comment>
<evidence type="ECO:0000313" key="1">
    <source>
        <dbReference type="EMBL" id="HEB73912.1"/>
    </source>
</evidence>
<organism evidence="1">
    <name type="scientific">Desulfofervidus auxilii</name>
    <dbReference type="NCBI Taxonomy" id="1621989"/>
    <lineage>
        <taxon>Bacteria</taxon>
        <taxon>Pseudomonadati</taxon>
        <taxon>Thermodesulfobacteriota</taxon>
        <taxon>Candidatus Desulfofervidia</taxon>
        <taxon>Candidatus Desulfofervidales</taxon>
        <taxon>Candidatus Desulfofervidaceae</taxon>
        <taxon>Candidatus Desulfofervidus</taxon>
    </lineage>
</organism>
<accession>A0A7V1N2C9</accession>
<dbReference type="AlphaFoldDB" id="A0A7V1N2C9"/>
<dbReference type="EMBL" id="DRKW01000092">
    <property type="protein sequence ID" value="HEB73912.1"/>
    <property type="molecule type" value="Genomic_DNA"/>
</dbReference>
<dbReference type="Proteomes" id="UP000886268">
    <property type="component" value="Unassembled WGS sequence"/>
</dbReference>
<name>A0A7V1N2C9_DESA2</name>
<protein>
    <submittedName>
        <fullName evidence="1">Uncharacterized protein</fullName>
    </submittedName>
</protein>
<proteinExistence type="predicted"/>
<reference evidence="1" key="1">
    <citation type="journal article" date="2020" name="mSystems">
        <title>Genome- and Community-Level Interaction Insights into Carbon Utilization and Element Cycling Functions of Hydrothermarchaeota in Hydrothermal Sediment.</title>
        <authorList>
            <person name="Zhou Z."/>
            <person name="Liu Y."/>
            <person name="Xu W."/>
            <person name="Pan J."/>
            <person name="Luo Z.H."/>
            <person name="Li M."/>
        </authorList>
    </citation>
    <scope>NUCLEOTIDE SEQUENCE [LARGE SCALE GENOMIC DNA]</scope>
    <source>
        <strain evidence="1">HyVt-45</strain>
    </source>
</reference>
<gene>
    <name evidence="1" type="ORF">ENJ03_01665</name>
</gene>
<sequence>MNLVNILLGKKIHEGQDLNEFFSRVLSKLKGREKGKFKKILAYLKMANLYSMLKVYEFQEGFAFECLVDKIYYPYFFKDEKLDELLREMLVELAAVVGRFMNESFSPPYSYLKKKPDLKEFGITVLPKRYFKNEELKKIEEKIKAYSYLVLPFILASMIEIKGIFDLNKLERNKRYRRIKNHLVKTGHITEDSKLLTSLPEIEEELEKFLNPHPVCLICGKPLSKPGRYVCSVSKDNRSCSDKKGHARQWLKNQIKKNPNLTLDEAIKLFIGKEIKEAKKAKEKRNTKTRSGFGLT</sequence>